<dbReference type="PANTHER" id="PTHR22762">
    <property type="entry name" value="ALPHA-GLUCOSIDASE"/>
    <property type="match status" value="1"/>
</dbReference>
<evidence type="ECO:0000259" key="5">
    <source>
        <dbReference type="Pfam" id="PF21365"/>
    </source>
</evidence>
<dbReference type="CDD" id="cd06595">
    <property type="entry name" value="GH31_u1"/>
    <property type="match status" value="1"/>
</dbReference>
<dbReference type="GO" id="GO:0006491">
    <property type="term" value="P:N-glycan processing"/>
    <property type="evidence" value="ECO:0007669"/>
    <property type="project" value="TreeGrafter"/>
</dbReference>
<dbReference type="PANTHER" id="PTHR22762:SF89">
    <property type="entry name" value="ALPHA-XYLOSIDASE"/>
    <property type="match status" value="1"/>
</dbReference>
<dbReference type="Gene3D" id="3.20.20.80">
    <property type="entry name" value="Glycosidases"/>
    <property type="match status" value="1"/>
</dbReference>
<dbReference type="Gene3D" id="2.60.40.1180">
    <property type="entry name" value="Golgi alpha-mannosidase II"/>
    <property type="match status" value="2"/>
</dbReference>
<keyword evidence="2" id="KW-0326">Glycosidase</keyword>
<organism evidence="6 7">
    <name type="scientific">Bifidobacterium choloepi</name>
    <dbReference type="NCBI Taxonomy" id="2614131"/>
    <lineage>
        <taxon>Bacteria</taxon>
        <taxon>Bacillati</taxon>
        <taxon>Actinomycetota</taxon>
        <taxon>Actinomycetes</taxon>
        <taxon>Bifidobacteriales</taxon>
        <taxon>Bifidobacteriaceae</taxon>
        <taxon>Bifidobacterium</taxon>
    </lineage>
</organism>
<evidence type="ECO:0000259" key="4">
    <source>
        <dbReference type="Pfam" id="PF01055"/>
    </source>
</evidence>
<dbReference type="SUPFAM" id="SSF51445">
    <property type="entry name" value="(Trans)glycosidases"/>
    <property type="match status" value="1"/>
</dbReference>
<dbReference type="InterPro" id="IPR000322">
    <property type="entry name" value="Glyco_hydro_31_TIM"/>
</dbReference>
<dbReference type="InterPro" id="IPR013780">
    <property type="entry name" value="Glyco_hydro_b"/>
</dbReference>
<evidence type="ECO:0000313" key="7">
    <source>
        <dbReference type="Proteomes" id="UP000469292"/>
    </source>
</evidence>
<dbReference type="GO" id="GO:0005975">
    <property type="term" value="P:carbohydrate metabolic process"/>
    <property type="evidence" value="ECO:0007669"/>
    <property type="project" value="InterPro"/>
</dbReference>
<dbReference type="SUPFAM" id="SSF51011">
    <property type="entry name" value="Glycosyl hydrolase domain"/>
    <property type="match status" value="1"/>
</dbReference>
<evidence type="ECO:0000256" key="1">
    <source>
        <dbReference type="ARBA" id="ARBA00007806"/>
    </source>
</evidence>
<evidence type="ECO:0000256" key="3">
    <source>
        <dbReference type="SAM" id="MobiDB-lite"/>
    </source>
</evidence>
<feature type="domain" description="Glycosyl hydrolase family 31 C-terminal" evidence="5">
    <location>
        <begin position="545"/>
        <end position="657"/>
    </location>
</feature>
<evidence type="ECO:0000313" key="6">
    <source>
        <dbReference type="EMBL" id="NEG70110.1"/>
    </source>
</evidence>
<dbReference type="Proteomes" id="UP000469292">
    <property type="component" value="Unassembled WGS sequence"/>
</dbReference>
<dbReference type="Pfam" id="PF21365">
    <property type="entry name" value="Glyco_hydro_31_3rd"/>
    <property type="match status" value="1"/>
</dbReference>
<dbReference type="AlphaFoldDB" id="A0A6I5NC57"/>
<sequence>MRDDAVVQGDHWRIGLITDSLVRFEWSDSGEFEDLPTQTALVRDFGETPDYTVRRDEHGNVVIDTGQLTIVYDGKPFSREGLSVTINGLDFWANTWTYGDSSEGHGPGGNLKGTARTLDEVDGRCELEDGVISHEGWAILDDSSSNVLVPTGESSPLDDSPAATQSTDESSSNAHRNPFGQWTAPRASRERDFYFFGYGHRYADAVADFQRLTGGTPLLPRFALGNWWSRYYPYRQDEYLALMDRFKAEGIPFTTAVLDMDWHVTNVDRKYGSSWTGYSWNRELLPEPGRLLDGLHARGLKTTVNDHPRDGIRAFEDHYDEAARRMGRDDMSIMAGEPLAFDVADPAFMDASLAVHHALEDDGVDFWWLDWQQGGTSRQPGLDPLWMLNHLHYLDSGRHETVTDPETGETTTRRRWPLTFSRYAGPGSQRYSIGFSGDSIMSWKSLAFQPEFTATASNIGYGWWSHDIGGHMLGERDDELEARWYQLGAFSPINRLHSSCSPFSGKEPWNFGPAARQAMTGALRLRHALIPYLYSMNYRAAEQSMPLVEPMYWSAPDVRAAYDVPDEYWFGTELVVAPVTRPNGAASLRGRADVWLPAGQWFDFFDGRRYDASGSSAPAGGSDGAPSFFAGASDGRSMAVWRGLDRIPVFAKAGAIVPMQPVAESGPDVNAIANPERLSVVVFPGADGRFVLREDDGEYGSPSADTAMTFHWNDGEVAEFAVDAVRSADPAAIAAVPAGRRWSVTFRGVAPVVAEEVTVLVDGQSDAVVSTPSASDSAPSSDSTPSGAVPFSVRYDEPTMSLTVELADAVPSASAFSIRFAPGTLRFADNPVVADVEDLLLHAQMPNMTKEQVFQMVREQGPRAIAAFATLEAGAGVDENMRGTWLPEDVAGAVSEIVLRS</sequence>
<proteinExistence type="inferred from homology"/>
<dbReference type="InterPro" id="IPR017853">
    <property type="entry name" value="GH"/>
</dbReference>
<feature type="compositionally biased region" description="Low complexity" evidence="3">
    <location>
        <begin position="768"/>
        <end position="786"/>
    </location>
</feature>
<gene>
    <name evidence="6" type="ORF">F6S87_05800</name>
</gene>
<comment type="caution">
    <text evidence="6">The sequence shown here is derived from an EMBL/GenBank/DDBJ whole genome shotgun (WGS) entry which is preliminary data.</text>
</comment>
<comment type="similarity">
    <text evidence="1 2">Belongs to the glycosyl hydrolase 31 family.</text>
</comment>
<feature type="compositionally biased region" description="Polar residues" evidence="3">
    <location>
        <begin position="162"/>
        <end position="175"/>
    </location>
</feature>
<keyword evidence="7" id="KW-1185">Reference proteome</keyword>
<dbReference type="EMBL" id="VYSG01000002">
    <property type="protein sequence ID" value="NEG70110.1"/>
    <property type="molecule type" value="Genomic_DNA"/>
</dbReference>
<dbReference type="Gene3D" id="2.60.40.1760">
    <property type="entry name" value="glycosyl hydrolase (family 31)"/>
    <property type="match status" value="1"/>
</dbReference>
<dbReference type="GO" id="GO:0090599">
    <property type="term" value="F:alpha-glucosidase activity"/>
    <property type="evidence" value="ECO:0007669"/>
    <property type="project" value="TreeGrafter"/>
</dbReference>
<reference evidence="6 7" key="1">
    <citation type="submission" date="2019-09" db="EMBL/GenBank/DDBJ databases">
        <title>Phylogenetic characterization of a novel taxon of the genus Bifidobacterium: Bifidobacterium choloepi sp. nov.</title>
        <authorList>
            <person name="Modesto M."/>
            <person name="Satti M."/>
        </authorList>
    </citation>
    <scope>NUCLEOTIDE SEQUENCE [LARGE SCALE GENOMIC DNA]</scope>
    <source>
        <strain evidence="6 7">BRDM6</strain>
    </source>
</reference>
<feature type="domain" description="Glycoside hydrolase family 31 TIM barrel" evidence="4">
    <location>
        <begin position="216"/>
        <end position="536"/>
    </location>
</feature>
<evidence type="ECO:0000256" key="2">
    <source>
        <dbReference type="RuleBase" id="RU361185"/>
    </source>
</evidence>
<accession>A0A6I5NC57</accession>
<dbReference type="Pfam" id="PF01055">
    <property type="entry name" value="Glyco_hydro_31_2nd"/>
    <property type="match status" value="1"/>
</dbReference>
<keyword evidence="2" id="KW-0378">Hydrolase</keyword>
<dbReference type="InterPro" id="IPR048395">
    <property type="entry name" value="Glyco_hydro_31_C"/>
</dbReference>
<feature type="region of interest" description="Disordered" evidence="3">
    <location>
        <begin position="768"/>
        <end position="791"/>
    </location>
</feature>
<name>A0A6I5NC57_9BIFI</name>
<protein>
    <submittedName>
        <fullName evidence="6">Alpha-glucosidase</fullName>
    </submittedName>
</protein>
<feature type="region of interest" description="Disordered" evidence="3">
    <location>
        <begin position="148"/>
        <end position="182"/>
    </location>
</feature>